<organism evidence="2 3">
    <name type="scientific">Sphaerisporangium aureirubrum</name>
    <dbReference type="NCBI Taxonomy" id="1544736"/>
    <lineage>
        <taxon>Bacteria</taxon>
        <taxon>Bacillati</taxon>
        <taxon>Actinomycetota</taxon>
        <taxon>Actinomycetes</taxon>
        <taxon>Streptosporangiales</taxon>
        <taxon>Streptosporangiaceae</taxon>
        <taxon>Sphaerisporangium</taxon>
    </lineage>
</organism>
<comment type="caution">
    <text evidence="2">The sequence shown here is derived from an EMBL/GenBank/DDBJ whole genome shotgun (WGS) entry which is preliminary data.</text>
</comment>
<evidence type="ECO:0000313" key="3">
    <source>
        <dbReference type="Proteomes" id="UP001596137"/>
    </source>
</evidence>
<reference evidence="3" key="1">
    <citation type="journal article" date="2019" name="Int. J. Syst. Evol. Microbiol.">
        <title>The Global Catalogue of Microorganisms (GCM) 10K type strain sequencing project: providing services to taxonomists for standard genome sequencing and annotation.</title>
        <authorList>
            <consortium name="The Broad Institute Genomics Platform"/>
            <consortium name="The Broad Institute Genome Sequencing Center for Infectious Disease"/>
            <person name="Wu L."/>
            <person name="Ma J."/>
        </authorList>
    </citation>
    <scope>NUCLEOTIDE SEQUENCE [LARGE SCALE GENOMIC DNA]</scope>
    <source>
        <strain evidence="3">JCM 30346</strain>
    </source>
</reference>
<dbReference type="Proteomes" id="UP001596137">
    <property type="component" value="Unassembled WGS sequence"/>
</dbReference>
<feature type="compositionally biased region" description="Basic and acidic residues" evidence="1">
    <location>
        <begin position="294"/>
        <end position="303"/>
    </location>
</feature>
<dbReference type="EMBL" id="JBHSRF010000007">
    <property type="protein sequence ID" value="MFC6080953.1"/>
    <property type="molecule type" value="Genomic_DNA"/>
</dbReference>
<dbReference type="RefSeq" id="WP_380748282.1">
    <property type="nucleotide sequence ID" value="NZ_JBHSRF010000007.1"/>
</dbReference>
<feature type="region of interest" description="Disordered" evidence="1">
    <location>
        <begin position="276"/>
        <end position="303"/>
    </location>
</feature>
<name>A0ABW1NCC9_9ACTN</name>
<evidence type="ECO:0000256" key="1">
    <source>
        <dbReference type="SAM" id="MobiDB-lite"/>
    </source>
</evidence>
<keyword evidence="3" id="KW-1185">Reference proteome</keyword>
<gene>
    <name evidence="2" type="ORF">ACFP1K_07260</name>
</gene>
<sequence>MPYDVHSDPHADDGHWRDAHHECARGDRCTDPRLIPLPNGTMHRAPALTPRAFCAADELAVGRTLTALPARWHDIHDELGVKGQAAGPRVNVTKSAPIPVSEAADALLREIVTTLTAWEERVARVARLSLDTETARWRRPHVAVAAAARTLATHLTVLLALPAEPMLRAVSLAHAATLPRGTRGLVHLTAGYADVILDQGGADAGLEILALHHRCRRHLGDTPAPARHLNGVACGECGYAELRELLYDDGDFAGAHCYECGTEYTADTYHDLVKQQEQDATQAGYRRRSTPRAPSDDDSARRA</sequence>
<evidence type="ECO:0008006" key="4">
    <source>
        <dbReference type="Google" id="ProtNLM"/>
    </source>
</evidence>
<accession>A0ABW1NCC9</accession>
<proteinExistence type="predicted"/>
<evidence type="ECO:0000313" key="2">
    <source>
        <dbReference type="EMBL" id="MFC6080953.1"/>
    </source>
</evidence>
<protein>
    <recommendedName>
        <fullName evidence="4">DUF222 domain-containing protein</fullName>
    </recommendedName>
</protein>